<dbReference type="GO" id="GO:0016747">
    <property type="term" value="F:acyltransferase activity, transferring groups other than amino-acyl groups"/>
    <property type="evidence" value="ECO:0007669"/>
    <property type="project" value="InterPro"/>
</dbReference>
<evidence type="ECO:0000313" key="3">
    <source>
        <dbReference type="Proteomes" id="UP000475928"/>
    </source>
</evidence>
<dbReference type="RefSeq" id="WP_371863845.1">
    <property type="nucleotide sequence ID" value="NZ_BLLH01000004.1"/>
</dbReference>
<dbReference type="Proteomes" id="UP000475928">
    <property type="component" value="Unassembled WGS sequence"/>
</dbReference>
<dbReference type="InterPro" id="IPR016181">
    <property type="entry name" value="Acyl_CoA_acyltransferase"/>
</dbReference>
<dbReference type="Gene3D" id="3.40.630.30">
    <property type="match status" value="1"/>
</dbReference>
<keyword evidence="3" id="KW-1185">Reference proteome</keyword>
<feature type="domain" description="N-acetyltransferase" evidence="1">
    <location>
        <begin position="1"/>
        <end position="168"/>
    </location>
</feature>
<proteinExistence type="predicted"/>
<dbReference type="SUPFAM" id="SSF55729">
    <property type="entry name" value="Acyl-CoA N-acyltransferases (Nat)"/>
    <property type="match status" value="1"/>
</dbReference>
<protein>
    <submittedName>
        <fullName evidence="2">N-acetyltransferase</fullName>
    </submittedName>
</protein>
<dbReference type="Pfam" id="PF00583">
    <property type="entry name" value="Acetyltransf_1"/>
    <property type="match status" value="1"/>
</dbReference>
<dbReference type="InterPro" id="IPR000182">
    <property type="entry name" value="GNAT_dom"/>
</dbReference>
<organism evidence="2 3">
    <name type="scientific">Pseudolactococcus insecticola</name>
    <dbReference type="NCBI Taxonomy" id="2709158"/>
    <lineage>
        <taxon>Bacteria</taxon>
        <taxon>Bacillati</taxon>
        <taxon>Bacillota</taxon>
        <taxon>Bacilli</taxon>
        <taxon>Lactobacillales</taxon>
        <taxon>Streptococcaceae</taxon>
        <taxon>Pseudolactococcus</taxon>
    </lineage>
</organism>
<reference evidence="2 3" key="1">
    <citation type="submission" date="2020-02" db="EMBL/GenBank/DDBJ databases">
        <title>Draft genome sequence of Lactococcus sp. Hs20B0-1.</title>
        <authorList>
            <person name="Noda S."/>
            <person name="Yuki M."/>
            <person name="Ohkuma M."/>
        </authorList>
    </citation>
    <scope>NUCLEOTIDE SEQUENCE [LARGE SCALE GENOMIC DNA]</scope>
    <source>
        <strain evidence="2 3">Hs20B0-1</strain>
    </source>
</reference>
<comment type="caution">
    <text evidence="2">The sequence shown here is derived from an EMBL/GenBank/DDBJ whole genome shotgun (WGS) entry which is preliminary data.</text>
</comment>
<keyword evidence="2" id="KW-0808">Transferase</keyword>
<name>A0A6A0B859_9LACT</name>
<dbReference type="PROSITE" id="PS51186">
    <property type="entry name" value="GNAT"/>
    <property type="match status" value="1"/>
</dbReference>
<evidence type="ECO:0000313" key="2">
    <source>
        <dbReference type="EMBL" id="GFH40631.1"/>
    </source>
</evidence>
<gene>
    <name evidence="2" type="primary">ywfD</name>
    <name evidence="2" type="ORF">Hs20B_10290</name>
</gene>
<accession>A0A6A0B859</accession>
<dbReference type="AlphaFoldDB" id="A0A6A0B859"/>
<sequence>MMRQAQVSDLPEIMAIIAQARDFLGAQGIDQWQNAYPAQSDIAADITAQVGYVLIHENSGQIAGYAAVLTGFDKIYSDISDGYWLNDNLDYVMIHRTAVSSAYRGQKLGQAIFEEIMTTFSDYTDFRCDTHPENQIMQHILTKLGFEKRGTVQYEGPRYAYQKIVKEDK</sequence>
<evidence type="ECO:0000259" key="1">
    <source>
        <dbReference type="PROSITE" id="PS51186"/>
    </source>
</evidence>
<dbReference type="EMBL" id="BLLH01000004">
    <property type="protein sequence ID" value="GFH40631.1"/>
    <property type="molecule type" value="Genomic_DNA"/>
</dbReference>